<evidence type="ECO:0000259" key="6">
    <source>
        <dbReference type="PROSITE" id="PS51918"/>
    </source>
</evidence>
<dbReference type="SFLD" id="SFLDS00029">
    <property type="entry name" value="Radical_SAM"/>
    <property type="match status" value="1"/>
</dbReference>
<dbReference type="OrthoDB" id="9801424at2"/>
<organism evidence="7 8">
    <name type="scientific">Tumebacillus permanentifrigoris</name>
    <dbReference type="NCBI Taxonomy" id="378543"/>
    <lineage>
        <taxon>Bacteria</taxon>
        <taxon>Bacillati</taxon>
        <taxon>Bacillota</taxon>
        <taxon>Bacilli</taxon>
        <taxon>Bacillales</taxon>
        <taxon>Alicyclobacillaceae</taxon>
        <taxon>Tumebacillus</taxon>
    </lineage>
</organism>
<gene>
    <name evidence="7" type="ORF">C7459_107140</name>
</gene>
<evidence type="ECO:0000313" key="8">
    <source>
        <dbReference type="Proteomes" id="UP000245634"/>
    </source>
</evidence>
<evidence type="ECO:0000256" key="1">
    <source>
        <dbReference type="ARBA" id="ARBA00001966"/>
    </source>
</evidence>
<dbReference type="InterPro" id="IPR023404">
    <property type="entry name" value="rSAM_horseshoe"/>
</dbReference>
<evidence type="ECO:0000256" key="2">
    <source>
        <dbReference type="ARBA" id="ARBA00022691"/>
    </source>
</evidence>
<dbReference type="InterPro" id="IPR051198">
    <property type="entry name" value="BchE-like"/>
</dbReference>
<dbReference type="GO" id="GO:0051536">
    <property type="term" value="F:iron-sulfur cluster binding"/>
    <property type="evidence" value="ECO:0007669"/>
    <property type="project" value="UniProtKB-KW"/>
</dbReference>
<dbReference type="GO" id="GO:0003824">
    <property type="term" value="F:catalytic activity"/>
    <property type="evidence" value="ECO:0007669"/>
    <property type="project" value="InterPro"/>
</dbReference>
<keyword evidence="5" id="KW-0411">Iron-sulfur</keyword>
<comment type="caution">
    <text evidence="7">The sequence shown here is derived from an EMBL/GenBank/DDBJ whole genome shotgun (WGS) entry which is preliminary data.</text>
</comment>
<dbReference type="Gene3D" id="3.80.30.20">
    <property type="entry name" value="tm_1862 like domain"/>
    <property type="match status" value="1"/>
</dbReference>
<name>A0A316D907_9BACL</name>
<dbReference type="PANTHER" id="PTHR43409">
    <property type="entry name" value="ANAEROBIC MAGNESIUM-PROTOPORPHYRIN IX MONOMETHYL ESTER CYCLASE-RELATED"/>
    <property type="match status" value="1"/>
</dbReference>
<dbReference type="GO" id="GO:0005829">
    <property type="term" value="C:cytosol"/>
    <property type="evidence" value="ECO:0007669"/>
    <property type="project" value="TreeGrafter"/>
</dbReference>
<dbReference type="AlphaFoldDB" id="A0A316D907"/>
<accession>A0A316D907</accession>
<dbReference type="InterPro" id="IPR007197">
    <property type="entry name" value="rSAM"/>
</dbReference>
<proteinExistence type="predicted"/>
<dbReference type="GO" id="GO:0046872">
    <property type="term" value="F:metal ion binding"/>
    <property type="evidence" value="ECO:0007669"/>
    <property type="project" value="UniProtKB-KW"/>
</dbReference>
<reference evidence="7 8" key="1">
    <citation type="submission" date="2018-05" db="EMBL/GenBank/DDBJ databases">
        <title>Genomic Encyclopedia of Type Strains, Phase IV (KMG-IV): sequencing the most valuable type-strain genomes for metagenomic binning, comparative biology and taxonomic classification.</title>
        <authorList>
            <person name="Goeker M."/>
        </authorList>
    </citation>
    <scope>NUCLEOTIDE SEQUENCE [LARGE SCALE GENOMIC DNA]</scope>
    <source>
        <strain evidence="7 8">DSM 18773</strain>
    </source>
</reference>
<keyword evidence="8" id="KW-1185">Reference proteome</keyword>
<dbReference type="InterPro" id="IPR006638">
    <property type="entry name" value="Elp3/MiaA/NifB-like_rSAM"/>
</dbReference>
<evidence type="ECO:0000256" key="5">
    <source>
        <dbReference type="ARBA" id="ARBA00023014"/>
    </source>
</evidence>
<keyword evidence="2" id="KW-0949">S-adenosyl-L-methionine</keyword>
<dbReference type="RefSeq" id="WP_109688760.1">
    <property type="nucleotide sequence ID" value="NZ_QGGL01000007.1"/>
</dbReference>
<feature type="domain" description="Radical SAM core" evidence="6">
    <location>
        <begin position="238"/>
        <end position="576"/>
    </location>
</feature>
<evidence type="ECO:0000313" key="7">
    <source>
        <dbReference type="EMBL" id="PWK13472.1"/>
    </source>
</evidence>
<evidence type="ECO:0000256" key="3">
    <source>
        <dbReference type="ARBA" id="ARBA00022723"/>
    </source>
</evidence>
<dbReference type="Proteomes" id="UP000245634">
    <property type="component" value="Unassembled WGS sequence"/>
</dbReference>
<dbReference type="SMART" id="SM00729">
    <property type="entry name" value="Elp3"/>
    <property type="match status" value="1"/>
</dbReference>
<dbReference type="EMBL" id="QGGL01000007">
    <property type="protein sequence ID" value="PWK13472.1"/>
    <property type="molecule type" value="Genomic_DNA"/>
</dbReference>
<dbReference type="PROSITE" id="PS51918">
    <property type="entry name" value="RADICAL_SAM"/>
    <property type="match status" value="1"/>
</dbReference>
<keyword evidence="3" id="KW-0479">Metal-binding</keyword>
<sequence length="627" mass="72736">MNKQKRFAILINPPIYDTQYWARWSMPHGLLKIGTWLRNEGYDLHLFDCLNPYGKDSGVPGRDGVMDFESYDAVRKEKRSVALLASNKERILGEDPDLVPSYRLSSSEKWKYTFGMPLGLLEDKLHNLKRKVYTEGYETVEIWITSIMTYWWESTRDVIKLALEQFPDAKVRIGGIYPTLASDHARQKLFDKGIEPKVLDGRQLDLNNTELMEQHLIVTGEIRKASDLELATDLYEDDERPPYTILTTSRGCPHICSYCASNILNDGTKVRNRQFDWVMNEIKDKFRKGTKVFCFYEDNLLMNMQQFKDILKAVMADRSLHGIRIYAPEGIEIGVAMSDRKRFLLKLREDKRILATLSVDKNNAGELQITLEEDLTDGSVQIIDSHLFEVGTMRLLVGDQDTVLLRIEVKDNGRHEVQFVNEQESELGLYLVGVPEIVYLMKLAGFEKIYLPLETIKKETNARWNRSWNSNLTRFESLLNALEEVGFDTRKQHINAFVMFGLPGEDIEEIYDTALYASERVGSVIPMLFTPVPSTQVFDMYKDYIEEHGYDLQHLNGKLFPFFHMLREQARLRYPERELEFSDYLRVETFMQRINTKVQGESVNIFADSSVANVFRQAFSEYKPILG</sequence>
<dbReference type="PANTHER" id="PTHR43409:SF15">
    <property type="entry name" value="PUTATIVE-RELATED"/>
    <property type="match status" value="1"/>
</dbReference>
<keyword evidence="4" id="KW-0408">Iron</keyword>
<protein>
    <submittedName>
        <fullName evidence="7">Radical SAM family protein</fullName>
    </submittedName>
</protein>
<dbReference type="SUPFAM" id="SSF102114">
    <property type="entry name" value="Radical SAM enzymes"/>
    <property type="match status" value="2"/>
</dbReference>
<comment type="cofactor">
    <cofactor evidence="1">
        <name>[4Fe-4S] cluster</name>
        <dbReference type="ChEBI" id="CHEBI:49883"/>
    </cofactor>
</comment>
<evidence type="ECO:0000256" key="4">
    <source>
        <dbReference type="ARBA" id="ARBA00023004"/>
    </source>
</evidence>
<dbReference type="InterPro" id="IPR058240">
    <property type="entry name" value="rSAM_sf"/>
</dbReference>